<comment type="caution">
    <text evidence="1">The sequence shown here is derived from an EMBL/GenBank/DDBJ whole genome shotgun (WGS) entry which is preliminary data.</text>
</comment>
<organism evidence="1">
    <name type="scientific">marine sediment metagenome</name>
    <dbReference type="NCBI Taxonomy" id="412755"/>
    <lineage>
        <taxon>unclassified sequences</taxon>
        <taxon>metagenomes</taxon>
        <taxon>ecological metagenomes</taxon>
    </lineage>
</organism>
<dbReference type="EMBL" id="LAZR01048664">
    <property type="protein sequence ID" value="KKK91410.1"/>
    <property type="molecule type" value="Genomic_DNA"/>
</dbReference>
<evidence type="ECO:0000313" key="1">
    <source>
        <dbReference type="EMBL" id="KKK91410.1"/>
    </source>
</evidence>
<sequence length="24" mass="2636">SVMAEIRELLKLTISGSLVQETFA</sequence>
<protein>
    <submittedName>
        <fullName evidence="1">Uncharacterized protein</fullName>
    </submittedName>
</protein>
<accession>A0A0F9A007</accession>
<reference evidence="1" key="1">
    <citation type="journal article" date="2015" name="Nature">
        <title>Complex archaea that bridge the gap between prokaryotes and eukaryotes.</title>
        <authorList>
            <person name="Spang A."/>
            <person name="Saw J.H."/>
            <person name="Jorgensen S.L."/>
            <person name="Zaremba-Niedzwiedzka K."/>
            <person name="Martijn J."/>
            <person name="Lind A.E."/>
            <person name="van Eijk R."/>
            <person name="Schleper C."/>
            <person name="Guy L."/>
            <person name="Ettema T.J."/>
        </authorList>
    </citation>
    <scope>NUCLEOTIDE SEQUENCE</scope>
</reference>
<proteinExistence type="predicted"/>
<dbReference type="AlphaFoldDB" id="A0A0F9A007"/>
<feature type="non-terminal residue" evidence="1">
    <location>
        <position position="1"/>
    </location>
</feature>
<name>A0A0F9A007_9ZZZZ</name>
<gene>
    <name evidence="1" type="ORF">LCGC14_2713270</name>
</gene>